<dbReference type="Gene3D" id="1.25.40.590">
    <property type="entry name" value="Type IV / VI secretion system, DotU"/>
    <property type="match status" value="1"/>
</dbReference>
<comment type="caution">
    <text evidence="3">The sequence shown here is derived from an EMBL/GenBank/DDBJ whole genome shotgun (WGS) entry which is preliminary data.</text>
</comment>
<dbReference type="EMBL" id="PDOC01000015">
    <property type="protein sequence ID" value="PIL43252.1"/>
    <property type="molecule type" value="Genomic_DNA"/>
</dbReference>
<keyword evidence="1" id="KW-1133">Transmembrane helix</keyword>
<dbReference type="InterPro" id="IPR038522">
    <property type="entry name" value="T4/T6SS_DotU_sf"/>
</dbReference>
<dbReference type="Pfam" id="PF09850">
    <property type="entry name" value="DotU"/>
    <property type="match status" value="1"/>
</dbReference>
<dbReference type="PANTHER" id="PTHR38033">
    <property type="entry name" value="MEMBRANE PROTEIN-RELATED"/>
    <property type="match status" value="1"/>
</dbReference>
<evidence type="ECO:0000313" key="3">
    <source>
        <dbReference type="EMBL" id="PIL43252.1"/>
    </source>
</evidence>
<dbReference type="InterPro" id="IPR017732">
    <property type="entry name" value="T4/T6SS_DotU"/>
</dbReference>
<proteinExistence type="predicted"/>
<sequence>MTQHVDRRAAPTLLANRGAGGNEPQSLVDLMYEGFYALYLLKNGCGPQDQAGFAEHMTRFLADVDRHAKTLAVNADDVHSAKYAFCAAVDEIILRSQYGIREEWQTRPLQLRLFGDQLAGEHFFQRLEDLRARGSAHLQALEVFHMCLLLGFQGRYALDGEDKLNFMCATLGNEIARMRCKSRGFAPHAERPDQISNKLRSDLSLWVLTAVFALAGLGAYIGFRAGLGHATGTALAGYNDMVKLPPRAASVTITLP</sequence>
<dbReference type="OrthoDB" id="345640at2"/>
<evidence type="ECO:0000256" key="1">
    <source>
        <dbReference type="SAM" id="Phobius"/>
    </source>
</evidence>
<protein>
    <submittedName>
        <fullName evidence="3">Type VI secretion system protein ImpK</fullName>
    </submittedName>
</protein>
<dbReference type="NCBIfam" id="NF038228">
    <property type="entry name" value="IcmH_DotU_IVB"/>
    <property type="match status" value="1"/>
</dbReference>
<gene>
    <name evidence="3" type="ORF">CR105_19745</name>
</gene>
<feature type="domain" description="Type IV / VI secretion system DotU" evidence="2">
    <location>
        <begin position="27"/>
        <end position="224"/>
    </location>
</feature>
<name>A0A2G8TB51_9BURK</name>
<keyword evidence="4" id="KW-1185">Reference proteome</keyword>
<feature type="transmembrane region" description="Helical" evidence="1">
    <location>
        <begin position="203"/>
        <end position="223"/>
    </location>
</feature>
<keyword evidence="1" id="KW-0472">Membrane</keyword>
<accession>A0A2G8TB51</accession>
<dbReference type="RefSeq" id="WP_099791358.1">
    <property type="nucleotide sequence ID" value="NZ_JBHLYV010000018.1"/>
</dbReference>
<dbReference type="PANTHER" id="PTHR38033:SF1">
    <property type="entry name" value="DOTU FAMILY TYPE IV_VI SECRETION SYSTEM PROTEIN"/>
    <property type="match status" value="1"/>
</dbReference>
<dbReference type="Proteomes" id="UP000230390">
    <property type="component" value="Unassembled WGS sequence"/>
</dbReference>
<dbReference type="NCBIfam" id="TIGR03349">
    <property type="entry name" value="IV_VI_DotU"/>
    <property type="match status" value="1"/>
</dbReference>
<evidence type="ECO:0000313" key="4">
    <source>
        <dbReference type="Proteomes" id="UP000230390"/>
    </source>
</evidence>
<evidence type="ECO:0000259" key="2">
    <source>
        <dbReference type="Pfam" id="PF09850"/>
    </source>
</evidence>
<keyword evidence="1" id="KW-0812">Transmembrane</keyword>
<reference evidence="3 4" key="1">
    <citation type="submission" date="2017-10" db="EMBL/GenBank/DDBJ databases">
        <title>Massilia psychrophilum sp. nov., a novel purple-pigmented bacterium isolated from Tianshan glacier, Xinjiang Municipality, China.</title>
        <authorList>
            <person name="Wang H."/>
        </authorList>
    </citation>
    <scope>NUCLEOTIDE SEQUENCE [LARGE SCALE GENOMIC DNA]</scope>
    <source>
        <strain evidence="3 4">JCM 30074</strain>
    </source>
</reference>
<dbReference type="AlphaFoldDB" id="A0A2G8TB51"/>
<organism evidence="3 4">
    <name type="scientific">Massilia eurypsychrophila</name>
    <dbReference type="NCBI Taxonomy" id="1485217"/>
    <lineage>
        <taxon>Bacteria</taxon>
        <taxon>Pseudomonadati</taxon>
        <taxon>Pseudomonadota</taxon>
        <taxon>Betaproteobacteria</taxon>
        <taxon>Burkholderiales</taxon>
        <taxon>Oxalobacteraceae</taxon>
        <taxon>Telluria group</taxon>
        <taxon>Massilia</taxon>
    </lineage>
</organism>